<reference evidence="3" key="1">
    <citation type="submission" date="2021-02" db="EMBL/GenBank/DDBJ databases">
        <authorList>
            <person name="Dougan E. K."/>
            <person name="Rhodes N."/>
            <person name="Thang M."/>
            <person name="Chan C."/>
        </authorList>
    </citation>
    <scope>NUCLEOTIDE SEQUENCE</scope>
</reference>
<feature type="transmembrane region" description="Helical" evidence="2">
    <location>
        <begin position="469"/>
        <end position="494"/>
    </location>
</feature>
<dbReference type="AlphaFoldDB" id="A0A812Y194"/>
<proteinExistence type="predicted"/>
<organism evidence="3 4">
    <name type="scientific">Symbiodinium necroappetens</name>
    <dbReference type="NCBI Taxonomy" id="1628268"/>
    <lineage>
        <taxon>Eukaryota</taxon>
        <taxon>Sar</taxon>
        <taxon>Alveolata</taxon>
        <taxon>Dinophyceae</taxon>
        <taxon>Suessiales</taxon>
        <taxon>Symbiodiniaceae</taxon>
        <taxon>Symbiodinium</taxon>
    </lineage>
</organism>
<feature type="transmembrane region" description="Helical" evidence="2">
    <location>
        <begin position="261"/>
        <end position="283"/>
    </location>
</feature>
<evidence type="ECO:0000256" key="2">
    <source>
        <dbReference type="SAM" id="Phobius"/>
    </source>
</evidence>
<comment type="caution">
    <text evidence="3">The sequence shown here is derived from an EMBL/GenBank/DDBJ whole genome shotgun (WGS) entry which is preliminary data.</text>
</comment>
<dbReference type="OrthoDB" id="407785at2759"/>
<feature type="region of interest" description="Disordered" evidence="1">
    <location>
        <begin position="1"/>
        <end position="54"/>
    </location>
</feature>
<name>A0A812Y194_9DINO</name>
<dbReference type="EMBL" id="CAJNJA010039986">
    <property type="protein sequence ID" value="CAE7761876.1"/>
    <property type="molecule type" value="Genomic_DNA"/>
</dbReference>
<dbReference type="Proteomes" id="UP000601435">
    <property type="component" value="Unassembled WGS sequence"/>
</dbReference>
<keyword evidence="2" id="KW-1133">Transmembrane helix</keyword>
<feature type="transmembrane region" description="Helical" evidence="2">
    <location>
        <begin position="165"/>
        <end position="184"/>
    </location>
</feature>
<keyword evidence="2" id="KW-0812">Transmembrane</keyword>
<evidence type="ECO:0000313" key="4">
    <source>
        <dbReference type="Proteomes" id="UP000601435"/>
    </source>
</evidence>
<feature type="transmembrane region" description="Helical" evidence="2">
    <location>
        <begin position="139"/>
        <end position="159"/>
    </location>
</feature>
<feature type="transmembrane region" description="Helical" evidence="2">
    <location>
        <begin position="295"/>
        <end position="315"/>
    </location>
</feature>
<feature type="transmembrane region" description="Helical" evidence="2">
    <location>
        <begin position="500"/>
        <end position="519"/>
    </location>
</feature>
<keyword evidence="4" id="KW-1185">Reference proteome</keyword>
<accession>A0A812Y194</accession>
<sequence length="522" mass="59429">MPQHAQRSETVLGKHEDMFDPQDIDPENIDPEVSVTLDDNIPSEFPHSSEEEEEQDRVAELMQRCIDFINEMQATRPDILRGVRVWKLLRYLPSAWLRGKRKDLHRLSQQTTQFDQFWSHSWQGSAWTKYANMLYLHNCIPASIAGTLSASVACGLVSAGYLGAQQAWCSVFGFVAFCMTLLIWHPQKLVFLDIACIHQTHQDQKGQALLSMGAFLKQSKSMLVLWDPTWVTRLWCIFEIAAFLHSRSPGCKPDLQIVPPLLGPALLGCEVLFGIACFIYYYIESALSASEDGILVGELYVVVASAHVLLFVGFVTHALRGHGRNIDTLQRQLRGFKVEHARSACCELGHKSNSASLTCDRKVIHTCIAAWYSSLDSFELQVQTDVRLAIIDQLAYETITYQRIVLLSTPYVWLRLHYAASHADDPIRSVVDMAQTFTYLLAIFPLVDKVGIRLCYRWRARCGRIYLDFLRSLAVVIVGMSCYIACYVIQLYVFRQNDRGLLLSVISMLSWWTVAAMLWRFI</sequence>
<protein>
    <submittedName>
        <fullName evidence="3">Uncharacterized protein</fullName>
    </submittedName>
</protein>
<gene>
    <name evidence="3" type="ORF">SNEC2469_LOCUS22177</name>
</gene>
<evidence type="ECO:0000313" key="3">
    <source>
        <dbReference type="EMBL" id="CAE7761876.1"/>
    </source>
</evidence>
<keyword evidence="2" id="KW-0472">Membrane</keyword>
<evidence type="ECO:0000256" key="1">
    <source>
        <dbReference type="SAM" id="MobiDB-lite"/>
    </source>
</evidence>
<feature type="compositionally biased region" description="Acidic residues" evidence="1">
    <location>
        <begin position="19"/>
        <end position="30"/>
    </location>
</feature>